<comment type="caution">
    <text evidence="2">The sequence shown here is derived from an EMBL/GenBank/DDBJ whole genome shotgun (WGS) entry which is preliminary data.</text>
</comment>
<dbReference type="Gene3D" id="3.40.50.150">
    <property type="entry name" value="Vaccinia Virus protein VP39"/>
    <property type="match status" value="1"/>
</dbReference>
<dbReference type="EMBL" id="JBIAZU010000001">
    <property type="protein sequence ID" value="MFF5288487.1"/>
    <property type="molecule type" value="Genomic_DNA"/>
</dbReference>
<keyword evidence="3" id="KW-1185">Reference proteome</keyword>
<name>A0ABW6W5A7_9ACTN</name>
<evidence type="ECO:0000313" key="3">
    <source>
        <dbReference type="Proteomes" id="UP001602245"/>
    </source>
</evidence>
<dbReference type="GO" id="GO:0032259">
    <property type="term" value="P:methylation"/>
    <property type="evidence" value="ECO:0007669"/>
    <property type="project" value="UniProtKB-KW"/>
</dbReference>
<evidence type="ECO:0000313" key="2">
    <source>
        <dbReference type="EMBL" id="MFF5288487.1"/>
    </source>
</evidence>
<dbReference type="CDD" id="cd02440">
    <property type="entry name" value="AdoMet_MTases"/>
    <property type="match status" value="1"/>
</dbReference>
<dbReference type="RefSeq" id="WP_020511180.1">
    <property type="nucleotide sequence ID" value="NZ_JBIAZU010000001.1"/>
</dbReference>
<dbReference type="InterPro" id="IPR029063">
    <property type="entry name" value="SAM-dependent_MTases_sf"/>
</dbReference>
<dbReference type="Pfam" id="PF08241">
    <property type="entry name" value="Methyltransf_11"/>
    <property type="match status" value="1"/>
</dbReference>
<proteinExistence type="predicted"/>
<organism evidence="2 3">
    <name type="scientific">Paractinoplanes globisporus</name>
    <dbReference type="NCBI Taxonomy" id="113565"/>
    <lineage>
        <taxon>Bacteria</taxon>
        <taxon>Bacillati</taxon>
        <taxon>Actinomycetota</taxon>
        <taxon>Actinomycetes</taxon>
        <taxon>Micromonosporales</taxon>
        <taxon>Micromonosporaceae</taxon>
        <taxon>Paractinoplanes</taxon>
    </lineage>
</organism>
<dbReference type="PANTHER" id="PTHR42912">
    <property type="entry name" value="METHYLTRANSFERASE"/>
    <property type="match status" value="1"/>
</dbReference>
<dbReference type="EC" id="2.1.1.-" evidence="2"/>
<keyword evidence="2" id="KW-0489">Methyltransferase</keyword>
<dbReference type="Proteomes" id="UP001602245">
    <property type="component" value="Unassembled WGS sequence"/>
</dbReference>
<accession>A0ABW6W5A7</accession>
<protein>
    <submittedName>
        <fullName evidence="2">Class I SAM-dependent methyltransferase</fullName>
        <ecNumber evidence="2">2.1.1.-</ecNumber>
    </submittedName>
</protein>
<feature type="domain" description="Methyltransferase type 11" evidence="1">
    <location>
        <begin position="98"/>
        <end position="189"/>
    </location>
</feature>
<keyword evidence="2" id="KW-0808">Transferase</keyword>
<gene>
    <name evidence="2" type="ORF">ACFY35_03555</name>
</gene>
<dbReference type="GO" id="GO:0008168">
    <property type="term" value="F:methyltransferase activity"/>
    <property type="evidence" value="ECO:0007669"/>
    <property type="project" value="UniProtKB-KW"/>
</dbReference>
<sequence length="297" mass="32417">MAYQHPLHYLLGMEGLALLRAYGGEHGPEFGAARIAEIRRLLDDPALAVDGVTAEPVDTVTGYRAWSDTYDRPGNGLYPIEEPFVHEIVDALPAGVALDAACGTGRHAEYLAARGHRVIGVDSSADMLAHARAKVPGAEFHEAPLDRLPLPDDHVDLAVCALALTHQPDLRPAFAELARVLRPGGHLVVTDVHHESVLFGSVPHVRTPAGEPRLIPSYRHRAADYLGAALPHGLEVRRCVEPRRAIGRTDEPMAAEIRTDVWDLWPWSLLEIAPAAYGGAWSETPNAFLWHFQLRAS</sequence>
<evidence type="ECO:0000259" key="1">
    <source>
        <dbReference type="Pfam" id="PF08241"/>
    </source>
</evidence>
<dbReference type="InterPro" id="IPR013216">
    <property type="entry name" value="Methyltransf_11"/>
</dbReference>
<dbReference type="InterPro" id="IPR050508">
    <property type="entry name" value="Methyltransf_Superfamily"/>
</dbReference>
<reference evidence="2 3" key="1">
    <citation type="submission" date="2024-10" db="EMBL/GenBank/DDBJ databases">
        <title>The Natural Products Discovery Center: Release of the First 8490 Sequenced Strains for Exploring Actinobacteria Biosynthetic Diversity.</title>
        <authorList>
            <person name="Kalkreuter E."/>
            <person name="Kautsar S.A."/>
            <person name="Yang D."/>
            <person name="Bader C.D."/>
            <person name="Teijaro C.N."/>
            <person name="Fluegel L."/>
            <person name="Davis C.M."/>
            <person name="Simpson J.R."/>
            <person name="Lauterbach L."/>
            <person name="Steele A.D."/>
            <person name="Gui C."/>
            <person name="Meng S."/>
            <person name="Li G."/>
            <person name="Viehrig K."/>
            <person name="Ye F."/>
            <person name="Su P."/>
            <person name="Kiefer A.F."/>
            <person name="Nichols A."/>
            <person name="Cepeda A.J."/>
            <person name="Yan W."/>
            <person name="Fan B."/>
            <person name="Jiang Y."/>
            <person name="Adhikari A."/>
            <person name="Zheng C.-J."/>
            <person name="Schuster L."/>
            <person name="Cowan T.M."/>
            <person name="Smanski M.J."/>
            <person name="Chevrette M.G."/>
            <person name="De Carvalho L.P.S."/>
            <person name="Shen B."/>
        </authorList>
    </citation>
    <scope>NUCLEOTIDE SEQUENCE [LARGE SCALE GENOMIC DNA]</scope>
    <source>
        <strain evidence="2 3">NPDC000087</strain>
    </source>
</reference>
<dbReference type="SUPFAM" id="SSF53335">
    <property type="entry name" value="S-adenosyl-L-methionine-dependent methyltransferases"/>
    <property type="match status" value="1"/>
</dbReference>
<dbReference type="PANTHER" id="PTHR42912:SF93">
    <property type="entry name" value="N6-ADENOSINE-METHYLTRANSFERASE TMT1A"/>
    <property type="match status" value="1"/>
</dbReference>